<feature type="signal peptide" evidence="1">
    <location>
        <begin position="1"/>
        <end position="19"/>
    </location>
</feature>
<evidence type="ECO:0008006" key="4">
    <source>
        <dbReference type="Google" id="ProtNLM"/>
    </source>
</evidence>
<dbReference type="EMBL" id="PNCI01000071">
    <property type="protein sequence ID" value="TMP24476.1"/>
    <property type="molecule type" value="Genomic_DNA"/>
</dbReference>
<organism evidence="2 3">
    <name type="scientific">Pseudoalteromonas rubra</name>
    <dbReference type="NCBI Taxonomy" id="43658"/>
    <lineage>
        <taxon>Bacteria</taxon>
        <taxon>Pseudomonadati</taxon>
        <taxon>Pseudomonadota</taxon>
        <taxon>Gammaproteobacteria</taxon>
        <taxon>Alteromonadales</taxon>
        <taxon>Pseudoalteromonadaceae</taxon>
        <taxon>Pseudoalteromonas</taxon>
    </lineage>
</organism>
<keyword evidence="1" id="KW-0732">Signal</keyword>
<dbReference type="OrthoDB" id="6296193at2"/>
<evidence type="ECO:0000256" key="1">
    <source>
        <dbReference type="SAM" id="SignalP"/>
    </source>
</evidence>
<dbReference type="RefSeq" id="WP_138551414.1">
    <property type="nucleotide sequence ID" value="NZ_PNCH01000023.1"/>
</dbReference>
<feature type="chain" id="PRO_5024340375" description="Lipoprotein" evidence="1">
    <location>
        <begin position="20"/>
        <end position="179"/>
    </location>
</feature>
<proteinExistence type="predicted"/>
<evidence type="ECO:0000313" key="3">
    <source>
        <dbReference type="Proteomes" id="UP000310249"/>
    </source>
</evidence>
<protein>
    <recommendedName>
        <fullName evidence="4">Lipoprotein</fullName>
    </recommendedName>
</protein>
<dbReference type="AlphaFoldDB" id="A0A5S3WGN8"/>
<accession>A0A5S3WGN8</accession>
<comment type="caution">
    <text evidence="2">The sequence shown here is derived from an EMBL/GenBank/DDBJ whole genome shotgun (WGS) entry which is preliminary data.</text>
</comment>
<reference evidence="3" key="2">
    <citation type="submission" date="2019-06" db="EMBL/GenBank/DDBJ databases">
        <title>Co-occurence of chitin degradation, pigmentation and bioactivity in marine Pseudoalteromonas.</title>
        <authorList>
            <person name="Sonnenschein E.C."/>
            <person name="Bech P.K."/>
        </authorList>
    </citation>
    <scope>NUCLEOTIDE SEQUENCE [LARGE SCALE GENOMIC DNA]</scope>
    <source>
        <strain evidence="3">S2676</strain>
    </source>
</reference>
<dbReference type="Proteomes" id="UP000310249">
    <property type="component" value="Unassembled WGS sequence"/>
</dbReference>
<evidence type="ECO:0000313" key="2">
    <source>
        <dbReference type="EMBL" id="TMP24476.1"/>
    </source>
</evidence>
<reference evidence="2 3" key="1">
    <citation type="submission" date="2018-01" db="EMBL/GenBank/DDBJ databases">
        <authorList>
            <person name="Paulsen S."/>
            <person name="Gram L.K."/>
        </authorList>
    </citation>
    <scope>NUCLEOTIDE SEQUENCE [LARGE SCALE GENOMIC DNA]</scope>
    <source>
        <strain evidence="2 3">S2676</strain>
    </source>
</reference>
<name>A0A5S3WGN8_9GAMM</name>
<gene>
    <name evidence="2" type="ORF">CWB99_22305</name>
</gene>
<sequence>MFRTMVVVCTLFLSGCAQLAYDAKKPLPEGHGLALARFSTSGDIGNAQFITRNTQKMLDNYSFVLKDTREKLIVLPLPVGTHEIDQVLYMQGSKLIDPDLNCLGTFDIEENSVTYIGDIHFHVNDYDNYILFSSHSWRVLVKENFEQALEEIKTRHPEIDTKFAIKSGVVGPFSCEQDE</sequence>
<dbReference type="PROSITE" id="PS51257">
    <property type="entry name" value="PROKAR_LIPOPROTEIN"/>
    <property type="match status" value="1"/>
</dbReference>